<reference evidence="2 3" key="1">
    <citation type="submission" date="2016-04" db="EMBL/GenBank/DDBJ databases">
        <title>Draft genome sequence of Janthinobacterium psychrotolerans sp. nov., isolated from freshwater sediments in Denmark.</title>
        <authorList>
            <person name="Gong X."/>
            <person name="Skrivergaard S."/>
            <person name="Korsgaard B.S."/>
            <person name="Schreiber L."/>
            <person name="Marshall I.P."/>
            <person name="Finster K."/>
            <person name="Schramm A."/>
        </authorList>
    </citation>
    <scope>NUCLEOTIDE SEQUENCE [LARGE SCALE GENOMIC DNA]</scope>
    <source>
        <strain evidence="2 3">S3-2</strain>
    </source>
</reference>
<organism evidence="2 3">
    <name type="scientific">Janthinobacterium psychrotolerans</name>
    <dbReference type="NCBI Taxonomy" id="1747903"/>
    <lineage>
        <taxon>Bacteria</taxon>
        <taxon>Pseudomonadati</taxon>
        <taxon>Pseudomonadota</taxon>
        <taxon>Betaproteobacteria</taxon>
        <taxon>Burkholderiales</taxon>
        <taxon>Oxalobacteraceae</taxon>
        <taxon>Janthinobacterium</taxon>
    </lineage>
</organism>
<keyword evidence="1" id="KW-0812">Transmembrane</keyword>
<proteinExistence type="predicted"/>
<evidence type="ECO:0000313" key="2">
    <source>
        <dbReference type="EMBL" id="OBV38259.1"/>
    </source>
</evidence>
<protein>
    <recommendedName>
        <fullName evidence="4">MSHA biogenesis protein MshI</fullName>
    </recommendedName>
</protein>
<evidence type="ECO:0000313" key="3">
    <source>
        <dbReference type="Proteomes" id="UP000092713"/>
    </source>
</evidence>
<dbReference type="Proteomes" id="UP000092713">
    <property type="component" value="Unassembled WGS sequence"/>
</dbReference>
<gene>
    <name evidence="2" type="ORF">ASR47_1005213</name>
</gene>
<keyword evidence="3" id="KW-1185">Reference proteome</keyword>
<dbReference type="STRING" id="1747903.ASR47_1005213"/>
<feature type="transmembrane region" description="Helical" evidence="1">
    <location>
        <begin position="18"/>
        <end position="41"/>
    </location>
</feature>
<dbReference type="EMBL" id="LOCQ01000058">
    <property type="protein sequence ID" value="OBV38259.1"/>
    <property type="molecule type" value="Genomic_DNA"/>
</dbReference>
<keyword evidence="1" id="KW-0472">Membrane</keyword>
<keyword evidence="1" id="KW-1133">Transmembrane helix</keyword>
<comment type="caution">
    <text evidence="2">The sequence shown here is derived from an EMBL/GenBank/DDBJ whole genome shotgun (WGS) entry which is preliminary data.</text>
</comment>
<dbReference type="AlphaFoldDB" id="A0A1A7BZS6"/>
<evidence type="ECO:0000256" key="1">
    <source>
        <dbReference type="SAM" id="Phobius"/>
    </source>
</evidence>
<accession>A0A1A7BZS6</accession>
<name>A0A1A7BZS6_9BURK</name>
<dbReference type="RefSeq" id="WP_065309120.1">
    <property type="nucleotide sequence ID" value="NZ_LOCQ01000058.1"/>
</dbReference>
<sequence length="260" mass="26434">MSQQINLFNPAFEKRKQVLAAATMAQGLGLIVLLGAGLYWYGARQVGLLEVAAAQSKLLLAEREARRAKVAAEFPARLKDPAVGQALAQAEADRTALLEAQKILAGGALGNTQGYSSYFRAFAHARVDGLWLTGASITGVGGQVGLQGRALRPALVPAYINALGHDPVLRGKSFARLDIAASLPKTPADAAAPPVAAAPSVPLSALPALANLPPGTLPAPAVGAPAAAPVAPAAPRLPLSYVEFDLQSKAAPAEAGGPAP</sequence>
<evidence type="ECO:0008006" key="4">
    <source>
        <dbReference type="Google" id="ProtNLM"/>
    </source>
</evidence>
<dbReference type="OrthoDB" id="5405677at2"/>